<dbReference type="PANTHER" id="PTHR22594">
    <property type="entry name" value="ASPARTYL/LYSYL-TRNA SYNTHETASE"/>
    <property type="match status" value="1"/>
</dbReference>
<dbReference type="Pfam" id="PF00152">
    <property type="entry name" value="tRNA-synt_2"/>
    <property type="match status" value="1"/>
</dbReference>
<evidence type="ECO:0000256" key="4">
    <source>
        <dbReference type="ARBA" id="ARBA00022840"/>
    </source>
</evidence>
<name>A0A1G8GFQ1_9FIRM</name>
<feature type="binding site" evidence="7">
    <location>
        <position position="233"/>
    </location>
    <ligand>
        <name>ATP</name>
        <dbReference type="ChEBI" id="CHEBI:30616"/>
    </ligand>
</feature>
<dbReference type="InterPro" id="IPR012340">
    <property type="entry name" value="NA-bd_OB-fold"/>
</dbReference>
<dbReference type="SUPFAM" id="SSF55681">
    <property type="entry name" value="Class II aaRS and biotin synthetases"/>
    <property type="match status" value="1"/>
</dbReference>
<keyword evidence="5 7" id="KW-0648">Protein biosynthesis</keyword>
<dbReference type="NCBIfam" id="NF001750">
    <property type="entry name" value="PRK00476.1"/>
    <property type="match status" value="1"/>
</dbReference>
<dbReference type="SUPFAM" id="SSF50249">
    <property type="entry name" value="Nucleic acid-binding proteins"/>
    <property type="match status" value="1"/>
</dbReference>
<comment type="subcellular location">
    <subcellularLocation>
        <location evidence="7">Cytoplasm</location>
    </subcellularLocation>
</comment>
<dbReference type="HAMAP" id="MF_00044">
    <property type="entry name" value="Asp_tRNA_synth_type1"/>
    <property type="match status" value="1"/>
</dbReference>
<dbReference type="InterPro" id="IPR004365">
    <property type="entry name" value="NA-bd_OB_tRNA"/>
</dbReference>
<dbReference type="CDD" id="cd04317">
    <property type="entry name" value="EcAspRS_like_N"/>
    <property type="match status" value="1"/>
</dbReference>
<dbReference type="InterPro" id="IPR002312">
    <property type="entry name" value="Asp/Asn-tRNA-synth_IIb"/>
</dbReference>
<dbReference type="SUPFAM" id="SSF55261">
    <property type="entry name" value="GAD domain-like"/>
    <property type="match status" value="1"/>
</dbReference>
<dbReference type="Pfam" id="PF02938">
    <property type="entry name" value="GAD"/>
    <property type="match status" value="1"/>
</dbReference>
<evidence type="ECO:0000256" key="2">
    <source>
        <dbReference type="ARBA" id="ARBA00022598"/>
    </source>
</evidence>
<dbReference type="Pfam" id="PF01336">
    <property type="entry name" value="tRNA_anti-codon"/>
    <property type="match status" value="1"/>
</dbReference>
<dbReference type="NCBIfam" id="TIGR00459">
    <property type="entry name" value="aspS_bact"/>
    <property type="match status" value="1"/>
</dbReference>
<dbReference type="InterPro" id="IPR004524">
    <property type="entry name" value="Asp-tRNA-ligase_1"/>
</dbReference>
<dbReference type="Proteomes" id="UP000198656">
    <property type="component" value="Unassembled WGS sequence"/>
</dbReference>
<comment type="function">
    <text evidence="7">Aspartyl-tRNA synthetase with relaxed tRNA specificity since it is able to aspartylate not only its cognate tRNA(Asp) but also tRNA(Asn). Reaction proceeds in two steps: L-aspartate is first activated by ATP to form Asp-AMP and then transferred to the acceptor end of tRNA(Asp/Asn).</text>
</comment>
<keyword evidence="3 7" id="KW-0547">Nucleotide-binding</keyword>
<dbReference type="InterPro" id="IPR047090">
    <property type="entry name" value="AspRS_core"/>
</dbReference>
<dbReference type="GO" id="GO:0005737">
    <property type="term" value="C:cytoplasm"/>
    <property type="evidence" value="ECO:0007669"/>
    <property type="project" value="UniProtKB-SubCell"/>
</dbReference>
<dbReference type="Gene3D" id="3.30.1360.30">
    <property type="entry name" value="GAD-like domain"/>
    <property type="match status" value="1"/>
</dbReference>
<dbReference type="EC" id="6.1.1.23" evidence="7"/>
<dbReference type="InterPro" id="IPR047089">
    <property type="entry name" value="Asp-tRNA-ligase_1_N"/>
</dbReference>
<organism evidence="9 10">
    <name type="scientific">Desulfosporosinus hippei DSM 8344</name>
    <dbReference type="NCBI Taxonomy" id="1121419"/>
    <lineage>
        <taxon>Bacteria</taxon>
        <taxon>Bacillati</taxon>
        <taxon>Bacillota</taxon>
        <taxon>Clostridia</taxon>
        <taxon>Eubacteriales</taxon>
        <taxon>Desulfitobacteriaceae</taxon>
        <taxon>Desulfosporosinus</taxon>
    </lineage>
</organism>
<evidence type="ECO:0000256" key="3">
    <source>
        <dbReference type="ARBA" id="ARBA00022741"/>
    </source>
</evidence>
<proteinExistence type="inferred from homology"/>
<dbReference type="InterPro" id="IPR045864">
    <property type="entry name" value="aa-tRNA-synth_II/BPL/LPL"/>
</dbReference>
<dbReference type="EMBL" id="FNCP01000022">
    <property type="protein sequence ID" value="SDH93188.1"/>
    <property type="molecule type" value="Genomic_DNA"/>
</dbReference>
<feature type="domain" description="Aminoacyl-transfer RNA synthetases class-II family profile" evidence="8">
    <location>
        <begin position="145"/>
        <end position="571"/>
    </location>
</feature>
<feature type="binding site" evidence="7">
    <location>
        <position position="178"/>
    </location>
    <ligand>
        <name>L-aspartate</name>
        <dbReference type="ChEBI" id="CHEBI:29991"/>
    </ligand>
</feature>
<dbReference type="GO" id="GO:0005524">
    <property type="term" value="F:ATP binding"/>
    <property type="evidence" value="ECO:0007669"/>
    <property type="project" value="UniProtKB-UniRule"/>
</dbReference>
<feature type="binding site" evidence="7">
    <location>
        <position position="492"/>
    </location>
    <ligand>
        <name>L-aspartate</name>
        <dbReference type="ChEBI" id="CHEBI:29991"/>
    </ligand>
</feature>
<dbReference type="InterPro" id="IPR006195">
    <property type="entry name" value="aa-tRNA-synth_II"/>
</dbReference>
<evidence type="ECO:0000256" key="1">
    <source>
        <dbReference type="ARBA" id="ARBA00006303"/>
    </source>
</evidence>
<comment type="catalytic activity">
    <reaction evidence="7">
        <text>tRNA(Asx) + L-aspartate + ATP = L-aspartyl-tRNA(Asx) + AMP + diphosphate</text>
        <dbReference type="Rhea" id="RHEA:18349"/>
        <dbReference type="Rhea" id="RHEA-COMP:9710"/>
        <dbReference type="Rhea" id="RHEA-COMP:9711"/>
        <dbReference type="ChEBI" id="CHEBI:29991"/>
        <dbReference type="ChEBI" id="CHEBI:30616"/>
        <dbReference type="ChEBI" id="CHEBI:33019"/>
        <dbReference type="ChEBI" id="CHEBI:78442"/>
        <dbReference type="ChEBI" id="CHEBI:78516"/>
        <dbReference type="ChEBI" id="CHEBI:456215"/>
        <dbReference type="EC" id="6.1.1.23"/>
    </reaction>
</comment>
<dbReference type="Gene3D" id="2.40.50.140">
    <property type="entry name" value="Nucleic acid-binding proteins"/>
    <property type="match status" value="1"/>
</dbReference>
<protein>
    <recommendedName>
        <fullName evidence="7">Aspartate--tRNA(Asp/Asn) ligase</fullName>
        <ecNumber evidence="7">6.1.1.23</ecNumber>
    </recommendedName>
    <alternativeName>
        <fullName evidence="7">Aspartyl-tRNA synthetase</fullName>
        <shortName evidence="7">AspRS</shortName>
    </alternativeName>
    <alternativeName>
        <fullName evidence="7">Non-discriminating aspartyl-tRNA synthetase</fullName>
        <shortName evidence="7">ND-AspRS</shortName>
    </alternativeName>
</protein>
<dbReference type="GO" id="GO:0016740">
    <property type="term" value="F:transferase activity"/>
    <property type="evidence" value="ECO:0007669"/>
    <property type="project" value="UniProtKB-ARBA"/>
</dbReference>
<dbReference type="PRINTS" id="PR01042">
    <property type="entry name" value="TRNASYNTHASP"/>
</dbReference>
<keyword evidence="4 7" id="KW-0067">ATP-binding</keyword>
<dbReference type="GO" id="GO:0006422">
    <property type="term" value="P:aspartyl-tRNA aminoacylation"/>
    <property type="evidence" value="ECO:0007669"/>
    <property type="project" value="UniProtKB-UniRule"/>
</dbReference>
<feature type="binding site" evidence="7">
    <location>
        <begin position="224"/>
        <end position="226"/>
    </location>
    <ligand>
        <name>ATP</name>
        <dbReference type="ChEBI" id="CHEBI:30616"/>
    </ligand>
</feature>
<comment type="subunit">
    <text evidence="7">Homodimer.</text>
</comment>
<dbReference type="OrthoDB" id="9802326at2"/>
<feature type="region of interest" description="Aspartate" evidence="7">
    <location>
        <begin position="202"/>
        <end position="205"/>
    </location>
</feature>
<dbReference type="GO" id="GO:0140096">
    <property type="term" value="F:catalytic activity, acting on a protein"/>
    <property type="evidence" value="ECO:0007669"/>
    <property type="project" value="UniProtKB-ARBA"/>
</dbReference>
<keyword evidence="7" id="KW-0963">Cytoplasm</keyword>
<dbReference type="STRING" id="1121419.SAMN05443529_12246"/>
<feature type="binding site" evidence="7">
    <location>
        <position position="451"/>
    </location>
    <ligand>
        <name>L-aspartate</name>
        <dbReference type="ChEBI" id="CHEBI:29991"/>
    </ligand>
</feature>
<dbReference type="PROSITE" id="PS50862">
    <property type="entry name" value="AA_TRNA_LIGASE_II"/>
    <property type="match status" value="1"/>
</dbReference>
<evidence type="ECO:0000256" key="7">
    <source>
        <dbReference type="HAMAP-Rule" id="MF_00044"/>
    </source>
</evidence>
<dbReference type="GO" id="GO:0003676">
    <property type="term" value="F:nucleic acid binding"/>
    <property type="evidence" value="ECO:0007669"/>
    <property type="project" value="InterPro"/>
</dbReference>
<evidence type="ECO:0000313" key="10">
    <source>
        <dbReference type="Proteomes" id="UP000198656"/>
    </source>
</evidence>
<feature type="binding site" evidence="7">
    <location>
        <position position="224"/>
    </location>
    <ligand>
        <name>L-aspartate</name>
        <dbReference type="ChEBI" id="CHEBI:29991"/>
    </ligand>
</feature>
<evidence type="ECO:0000256" key="6">
    <source>
        <dbReference type="ARBA" id="ARBA00023146"/>
    </source>
</evidence>
<dbReference type="Gene3D" id="3.30.930.10">
    <property type="entry name" value="Bira Bifunctional Protein, Domain 2"/>
    <property type="match status" value="1"/>
</dbReference>
<dbReference type="GO" id="GO:0050560">
    <property type="term" value="F:aspartate-tRNA(Asn) ligase activity"/>
    <property type="evidence" value="ECO:0007669"/>
    <property type="project" value="UniProtKB-EC"/>
</dbReference>
<comment type="similarity">
    <text evidence="1 7">Belongs to the class-II aminoacyl-tRNA synthetase family. Type 1 subfamily.</text>
</comment>
<keyword evidence="2 7" id="KW-0436">Ligase</keyword>
<gene>
    <name evidence="7" type="primary">aspS</name>
    <name evidence="9" type="ORF">SAMN05443529_12246</name>
</gene>
<keyword evidence="10" id="KW-1185">Reference proteome</keyword>
<dbReference type="GO" id="GO:0004815">
    <property type="term" value="F:aspartate-tRNA ligase activity"/>
    <property type="evidence" value="ECO:0007669"/>
    <property type="project" value="UniProtKB-UniRule"/>
</dbReference>
<dbReference type="InterPro" id="IPR029351">
    <property type="entry name" value="GAD_dom"/>
</dbReference>
<feature type="site" description="Important for tRNA non-discrimination" evidence="7">
    <location>
        <position position="86"/>
    </location>
</feature>
<evidence type="ECO:0000259" key="8">
    <source>
        <dbReference type="PROSITE" id="PS50862"/>
    </source>
</evidence>
<reference evidence="10" key="1">
    <citation type="submission" date="2016-10" db="EMBL/GenBank/DDBJ databases">
        <authorList>
            <person name="Varghese N."/>
            <person name="Submissions S."/>
        </authorList>
    </citation>
    <scope>NUCLEOTIDE SEQUENCE [LARGE SCALE GENOMIC DNA]</scope>
    <source>
        <strain evidence="10">DSM 8344</strain>
    </source>
</reference>
<dbReference type="RefSeq" id="WP_092334837.1">
    <property type="nucleotide sequence ID" value="NZ_FNCP01000022.1"/>
</dbReference>
<keyword evidence="6 7" id="KW-0030">Aminoacyl-tRNA synthetase</keyword>
<sequence>MTVFSERIQNGELGLEKVGETVRLLGWVQRRRDHGGLIFVDLRDRSGIVQVVFDPERMGAGFTVAESLRSEFVVSIQGQVIARPEGMINPNLVTGKIEIVAYSLEVLNGAKTPPYYLVDQVDVDETVRLKYRYLDLRRPEMQSVFKIRHRVTQIMRNFFDSQDFYEIETPMLNKSTPEGARDYLVPSRVHPGEFYALPQSPQLYKQLLMVGGMEKYFQIARCFRDEDLRADRQPEFTQLDVEMSFVEVEDILPMMEKLMVKIFAEAVGKEVSIPFPRLTYKEAMDRYGSDKPDTRFGMELIDVGDLVGKSGFKVFANVVAGGGSVKCICAKGCAGMPRREIDDLAKFVSTYRAKGLAWIVMAEEGIKSPIAKFFTEEEMAALIDLTRAETGDILFFVADTYAVVSDALGHLRLELAKRLGLIEEGVLQFLWVTEFPLLEYDDEQKRHIAIHHPFTAPMDEDLQLLESEPLKVRAKAYDMVLNGTELGGGSIRIHRREVQEQLFKLLGFSEEEAVAQFGFLMEAFEYGTPPHGGIAFGLDRMIMLLTGKDNIRDVIAFPKTQSASDLMAHAPSPVADKQIKELHIRTNIEEPVADKK</sequence>
<dbReference type="CDD" id="cd00777">
    <property type="entry name" value="AspRS_core"/>
    <property type="match status" value="1"/>
</dbReference>
<dbReference type="InterPro" id="IPR004364">
    <property type="entry name" value="Aa-tRNA-synt_II"/>
</dbReference>
<accession>A0A1G8GFQ1</accession>
<evidence type="ECO:0000313" key="9">
    <source>
        <dbReference type="EMBL" id="SDH93188.1"/>
    </source>
</evidence>
<feature type="binding site" evidence="7">
    <location>
        <position position="485"/>
    </location>
    <ligand>
        <name>ATP</name>
        <dbReference type="ChEBI" id="CHEBI:30616"/>
    </ligand>
</feature>
<feature type="site" description="Important for tRNA non-discrimination" evidence="7">
    <location>
        <position position="34"/>
    </location>
</feature>
<dbReference type="PANTHER" id="PTHR22594:SF5">
    <property type="entry name" value="ASPARTATE--TRNA LIGASE, MITOCHONDRIAL"/>
    <property type="match status" value="1"/>
</dbReference>
<dbReference type="InterPro" id="IPR004115">
    <property type="entry name" value="GAD-like_sf"/>
</dbReference>
<feature type="binding site" evidence="7">
    <location>
        <begin position="537"/>
        <end position="540"/>
    </location>
    <ligand>
        <name>ATP</name>
        <dbReference type="ChEBI" id="CHEBI:30616"/>
    </ligand>
</feature>
<dbReference type="AlphaFoldDB" id="A0A1G8GFQ1"/>
<evidence type="ECO:0000256" key="5">
    <source>
        <dbReference type="ARBA" id="ARBA00022917"/>
    </source>
</evidence>